<proteinExistence type="predicted"/>
<dbReference type="AlphaFoldDB" id="A0A2T0W7R9"/>
<keyword evidence="2" id="KW-1185">Reference proteome</keyword>
<gene>
    <name evidence="1" type="ORF">CLV38_10973</name>
</gene>
<dbReference type="EMBL" id="PVTO01000009">
    <property type="protein sequence ID" value="PRY82743.1"/>
    <property type="molecule type" value="Genomic_DNA"/>
</dbReference>
<reference evidence="1 2" key="1">
    <citation type="submission" date="2018-03" db="EMBL/GenBank/DDBJ databases">
        <title>Genomic Encyclopedia of Archaeal and Bacterial Type Strains, Phase II (KMG-II): from individual species to whole genera.</title>
        <authorList>
            <person name="Goeker M."/>
        </authorList>
    </citation>
    <scope>NUCLEOTIDE SEQUENCE [LARGE SCALE GENOMIC DNA]</scope>
    <source>
        <strain evidence="1 2">DSM 13175</strain>
    </source>
</reference>
<accession>A0A2T0W7R9</accession>
<protein>
    <submittedName>
        <fullName evidence="1">Uncharacterized protein</fullName>
    </submittedName>
</protein>
<dbReference type="Proteomes" id="UP000238205">
    <property type="component" value="Unassembled WGS sequence"/>
</dbReference>
<name>A0A2T0W7R9_9LACT</name>
<evidence type="ECO:0000313" key="2">
    <source>
        <dbReference type="Proteomes" id="UP000238205"/>
    </source>
</evidence>
<sequence>MKNVIVLYAKLGQTECTKLSLLKGRLTTSLVTIE</sequence>
<organism evidence="1 2">
    <name type="scientific">Alkalibacterium olivapovliticus</name>
    <dbReference type="NCBI Taxonomy" id="99907"/>
    <lineage>
        <taxon>Bacteria</taxon>
        <taxon>Bacillati</taxon>
        <taxon>Bacillota</taxon>
        <taxon>Bacilli</taxon>
        <taxon>Lactobacillales</taxon>
        <taxon>Carnobacteriaceae</taxon>
        <taxon>Alkalibacterium</taxon>
    </lineage>
</organism>
<evidence type="ECO:0000313" key="1">
    <source>
        <dbReference type="EMBL" id="PRY82743.1"/>
    </source>
</evidence>
<comment type="caution">
    <text evidence="1">The sequence shown here is derived from an EMBL/GenBank/DDBJ whole genome shotgun (WGS) entry which is preliminary data.</text>
</comment>